<dbReference type="SUPFAM" id="SSF46785">
    <property type="entry name" value="Winged helix' DNA-binding domain"/>
    <property type="match status" value="1"/>
</dbReference>
<comment type="caution">
    <text evidence="1">The sequence shown here is derived from an EMBL/GenBank/DDBJ whole genome shotgun (WGS) entry which is preliminary data.</text>
</comment>
<accession>A0A0M9VKE5</accession>
<keyword evidence="2" id="KW-1185">Reference proteome</keyword>
<dbReference type="KEGG" id="mcw:A8L33_12920"/>
<dbReference type="Gene3D" id="1.10.10.10">
    <property type="entry name" value="Winged helix-like DNA-binding domain superfamily/Winged helix DNA-binding domain"/>
    <property type="match status" value="1"/>
</dbReference>
<dbReference type="InterPro" id="IPR036388">
    <property type="entry name" value="WH-like_DNA-bd_sf"/>
</dbReference>
<dbReference type="AlphaFoldDB" id="A0A0M9VKE5"/>
<gene>
    <name evidence="1" type="ORF">XI38_13210</name>
</gene>
<dbReference type="Pfam" id="PF12840">
    <property type="entry name" value="HTH_20"/>
    <property type="match status" value="1"/>
</dbReference>
<dbReference type="PATRIC" id="fig|84292.3.peg.2683"/>
<dbReference type="InterPro" id="IPR036390">
    <property type="entry name" value="WH_DNA-bd_sf"/>
</dbReference>
<evidence type="ECO:0000313" key="2">
    <source>
        <dbReference type="Proteomes" id="UP000037737"/>
    </source>
</evidence>
<name>A0A0M9VKE5_9MICO</name>
<protein>
    <submittedName>
        <fullName evidence="1">ArsR family transcriptional regulator</fullName>
    </submittedName>
</protein>
<dbReference type="OrthoDB" id="7945987at2"/>
<sequence>MTDDAADDPDAESLARSRALSSPLRLRVLRLCRFESRTNKELAALLDVNPGTMLHHVRTLAQTGFLAAEEPRAGTRGAREIPYRATGLSWRTPVPGGSLVLVETFLQQIEGLDPEDIQFSWLGLKLNAAHKAELDRRIYDLLTEFAERGPDADGDPYSLVVVTHPDLNPASPQGEGDR</sequence>
<proteinExistence type="predicted"/>
<organism evidence="1 2">
    <name type="scientific">Microbacterium aurantiacum</name>
    <dbReference type="NCBI Taxonomy" id="162393"/>
    <lineage>
        <taxon>Bacteria</taxon>
        <taxon>Bacillati</taxon>
        <taxon>Actinomycetota</taxon>
        <taxon>Actinomycetes</taxon>
        <taxon>Micrococcales</taxon>
        <taxon>Microbacteriaceae</taxon>
        <taxon>Microbacterium</taxon>
    </lineage>
</organism>
<evidence type="ECO:0000313" key="1">
    <source>
        <dbReference type="EMBL" id="KOS09989.1"/>
    </source>
</evidence>
<dbReference type="Proteomes" id="UP000037737">
    <property type="component" value="Unassembled WGS sequence"/>
</dbReference>
<dbReference type="EMBL" id="LAVO01000014">
    <property type="protein sequence ID" value="KOS09989.1"/>
    <property type="molecule type" value="Genomic_DNA"/>
</dbReference>
<reference evidence="1" key="1">
    <citation type="submission" date="2015-04" db="EMBL/GenBank/DDBJ databases">
        <title>Complete genome sequence of Microbacterium chocolatum SIT 101, a bacterium enantioselectively hydrolyzing mesomeric diesters.</title>
        <authorList>
            <person name="Li X."/>
            <person name="Xu Y."/>
        </authorList>
    </citation>
    <scope>NUCLEOTIDE SEQUENCE [LARGE SCALE GENOMIC DNA]</scope>
    <source>
        <strain evidence="1">SIT 101</strain>
    </source>
</reference>